<protein>
    <submittedName>
        <fullName evidence="2">VOC family protein</fullName>
    </submittedName>
</protein>
<dbReference type="OrthoDB" id="9793039at2"/>
<dbReference type="PANTHER" id="PTHR33993:SF14">
    <property type="entry name" value="GB|AAF24581.1"/>
    <property type="match status" value="1"/>
</dbReference>
<evidence type="ECO:0000313" key="2">
    <source>
        <dbReference type="EMBL" id="QDL38277.1"/>
    </source>
</evidence>
<dbReference type="InterPro" id="IPR037523">
    <property type="entry name" value="VOC_core"/>
</dbReference>
<evidence type="ECO:0000259" key="1">
    <source>
        <dbReference type="PROSITE" id="PS51819"/>
    </source>
</evidence>
<evidence type="ECO:0000313" key="3">
    <source>
        <dbReference type="Proteomes" id="UP000316798"/>
    </source>
</evidence>
<dbReference type="RefSeq" id="WP_142819695.1">
    <property type="nucleotide sequence ID" value="NZ_CP035503.1"/>
</dbReference>
<feature type="domain" description="VOC" evidence="1">
    <location>
        <begin position="7"/>
        <end position="120"/>
    </location>
</feature>
<gene>
    <name evidence="2" type="ORF">EUB48_14005</name>
</gene>
<reference evidence="2 3" key="1">
    <citation type="submission" date="2019-01" db="EMBL/GenBank/DDBJ databases">
        <title>Genomic insights into a novel species Rhodoferax sp.</title>
        <authorList>
            <person name="Jin L."/>
        </authorList>
    </citation>
    <scope>NUCLEOTIDE SEQUENCE [LARGE SCALE GENOMIC DNA]</scope>
    <source>
        <strain evidence="2 3">CHu59-6-5</strain>
    </source>
</reference>
<dbReference type="InterPro" id="IPR029068">
    <property type="entry name" value="Glyas_Bleomycin-R_OHBP_Dase"/>
</dbReference>
<organism evidence="2 3">
    <name type="scientific">Rhodoferax sediminis</name>
    <dbReference type="NCBI Taxonomy" id="2509614"/>
    <lineage>
        <taxon>Bacteria</taxon>
        <taxon>Pseudomonadati</taxon>
        <taxon>Pseudomonadota</taxon>
        <taxon>Betaproteobacteria</taxon>
        <taxon>Burkholderiales</taxon>
        <taxon>Comamonadaceae</taxon>
        <taxon>Rhodoferax</taxon>
    </lineage>
</organism>
<dbReference type="Pfam" id="PF18029">
    <property type="entry name" value="Glyoxalase_6"/>
    <property type="match status" value="1"/>
</dbReference>
<dbReference type="InterPro" id="IPR041581">
    <property type="entry name" value="Glyoxalase_6"/>
</dbReference>
<keyword evidence="3" id="KW-1185">Reference proteome</keyword>
<dbReference type="PROSITE" id="PS51819">
    <property type="entry name" value="VOC"/>
    <property type="match status" value="2"/>
</dbReference>
<dbReference type="InterPro" id="IPR052164">
    <property type="entry name" value="Anthracycline_SecMetBiosynth"/>
</dbReference>
<dbReference type="AlphaFoldDB" id="A0A515DD03"/>
<proteinExistence type="predicted"/>
<dbReference type="CDD" id="cd07247">
    <property type="entry name" value="SgaA_N_like"/>
    <property type="match status" value="2"/>
</dbReference>
<accession>A0A515DD03</accession>
<sequence>MDYHHGKFVWFEHLSRDIPKARTFYDALFGWRTDTVEIADSVPYPMIHHGGHGIGGFREAPVGTPVRWIPYLSVPDIDASFRDAIAAGGKPLMPPIEYGAVGCAALLADPSGAEFVIWKSTRGDPPDIAEIAVGDWYWSELVTTDEKKALTYYESAFGFTSEGMDMGPMGTYYLLKKDGIPRAGLMKAPQPNDGSNWLPYVRVADCDALTAKAQSLGARIAMPPRDIAGIGRFSVLVDPLGAAIAVMQSQPSK</sequence>
<dbReference type="KEGG" id="rhf:EUB48_14005"/>
<dbReference type="Gene3D" id="3.10.180.10">
    <property type="entry name" value="2,3-Dihydroxybiphenyl 1,2-Dioxygenase, domain 1"/>
    <property type="match status" value="2"/>
</dbReference>
<dbReference type="SUPFAM" id="SSF54593">
    <property type="entry name" value="Glyoxalase/Bleomycin resistance protein/Dihydroxybiphenyl dioxygenase"/>
    <property type="match status" value="2"/>
</dbReference>
<feature type="domain" description="VOC" evidence="1">
    <location>
        <begin position="134"/>
        <end position="249"/>
    </location>
</feature>
<dbReference type="EMBL" id="CP035503">
    <property type="protein sequence ID" value="QDL38277.1"/>
    <property type="molecule type" value="Genomic_DNA"/>
</dbReference>
<name>A0A515DD03_9BURK</name>
<dbReference type="Proteomes" id="UP000316798">
    <property type="component" value="Chromosome"/>
</dbReference>
<dbReference type="PANTHER" id="PTHR33993">
    <property type="entry name" value="GLYOXALASE-RELATED"/>
    <property type="match status" value="1"/>
</dbReference>